<evidence type="ECO:0000256" key="1">
    <source>
        <dbReference type="SAM" id="Phobius"/>
    </source>
</evidence>
<dbReference type="Proteomes" id="UP000037510">
    <property type="component" value="Unassembled WGS sequence"/>
</dbReference>
<dbReference type="EMBL" id="JTDY01000283">
    <property type="protein sequence ID" value="KOB77915.1"/>
    <property type="molecule type" value="Genomic_DNA"/>
</dbReference>
<name>A0A0L7LR50_OPEBR</name>
<organism evidence="2 3">
    <name type="scientific">Operophtera brumata</name>
    <name type="common">Winter moth</name>
    <name type="synonym">Phalaena brumata</name>
    <dbReference type="NCBI Taxonomy" id="104452"/>
    <lineage>
        <taxon>Eukaryota</taxon>
        <taxon>Metazoa</taxon>
        <taxon>Ecdysozoa</taxon>
        <taxon>Arthropoda</taxon>
        <taxon>Hexapoda</taxon>
        <taxon>Insecta</taxon>
        <taxon>Pterygota</taxon>
        <taxon>Neoptera</taxon>
        <taxon>Endopterygota</taxon>
        <taxon>Lepidoptera</taxon>
        <taxon>Glossata</taxon>
        <taxon>Ditrysia</taxon>
        <taxon>Geometroidea</taxon>
        <taxon>Geometridae</taxon>
        <taxon>Larentiinae</taxon>
        <taxon>Operophtera</taxon>
    </lineage>
</organism>
<reference evidence="2 3" key="1">
    <citation type="journal article" date="2015" name="Genome Biol. Evol.">
        <title>The genome of winter moth (Operophtera brumata) provides a genomic perspective on sexual dimorphism and phenology.</title>
        <authorList>
            <person name="Derks M.F."/>
            <person name="Smit S."/>
            <person name="Salis L."/>
            <person name="Schijlen E."/>
            <person name="Bossers A."/>
            <person name="Mateman C."/>
            <person name="Pijl A.S."/>
            <person name="de Ridder D."/>
            <person name="Groenen M.A."/>
            <person name="Visser M.E."/>
            <person name="Megens H.J."/>
        </authorList>
    </citation>
    <scope>NUCLEOTIDE SEQUENCE [LARGE SCALE GENOMIC DNA]</scope>
    <source>
        <strain evidence="2">WM2013NL</strain>
        <tissue evidence="2">Head and thorax</tissue>
    </source>
</reference>
<accession>A0A0L7LR50</accession>
<proteinExistence type="predicted"/>
<keyword evidence="1" id="KW-1133">Transmembrane helix</keyword>
<feature type="transmembrane region" description="Helical" evidence="1">
    <location>
        <begin position="800"/>
        <end position="821"/>
    </location>
</feature>
<protein>
    <submittedName>
        <fullName evidence="2">Uncharacterized protein</fullName>
    </submittedName>
</protein>
<comment type="caution">
    <text evidence="2">The sequence shown here is derived from an EMBL/GenBank/DDBJ whole genome shotgun (WGS) entry which is preliminary data.</text>
</comment>
<evidence type="ECO:0000313" key="2">
    <source>
        <dbReference type="EMBL" id="KOB77915.1"/>
    </source>
</evidence>
<keyword evidence="3" id="KW-1185">Reference proteome</keyword>
<gene>
    <name evidence="2" type="ORF">OBRU01_03353</name>
</gene>
<keyword evidence="1" id="KW-0812">Transmembrane</keyword>
<dbReference type="AlphaFoldDB" id="A0A0L7LR50"/>
<evidence type="ECO:0000313" key="3">
    <source>
        <dbReference type="Proteomes" id="UP000037510"/>
    </source>
</evidence>
<keyword evidence="1" id="KW-0472">Membrane</keyword>
<sequence>MLIHKTYIPDERDDVIAWLSPIEFPTRIGQNIDISLSKTAYMEDFYIRMPGGLDVMTTNANIEGVTIHSSSDFVSCRITIGPMNESLLGDWALCGKPADNNGEQDRCQLVRISWNNIANPATQWTTTNRPEFDYAVNFGGVLSPTVVGSGNRISCHIITPKGEDLVIDSDSDYPHLKLVPTGSSTCSVAIGPIDASLLGDWTLYGKFRAVKRNVLNEVRLPMNLFLYDEENPYSQAYNVTVRDLIRRIVNLGSTLNVEVTSTGKVDSCQCKTPSGDTFDLDSHSYEGASFVNVAGSIACRLEIGPFTEELLGNWTIIGKFSNNTHFTELQQTFQLSEEDPRNPIIDADRTVTNLNEQRVDSYIGDSQRLIINTGSKIVAESCHIRTPGGLQYAISEGFNVPGVEVIEENGVECGVIVHVLSEDAIGTWTLIARAARKGRPIERRLPFTINVEGILSSPGTDTGTDTDTDTDTSTDTNFKTAIDLTRDRSVNKTVGPQSAVYCRLVDPKGVARFDGFGRNVKLTEGKPLVSTHVAQEKPIVTVSCSVATEAAVHACKFRDPQGKILLASSSMSQDRYVVHGTETSYQSEVKTHECGLQITNPLVSDLGLWRCAIETEEDTYYGFMAVLCPWALMDPSVAATVQQEPILKTQMEWVEEVEAEPVTLFCTVEAAIRYCYFRGPNGTTFSVSPEAMIVDHFYSHGSNMIVEGRVYDGRALDYCRYVRIDGFGFLTNGVCQLTIRNPTILDMHPWTVVAKIRGQDTEISRDTMEAILISEPNTTTPVPAPESIEIGVTGSQRGLVVFYVFMSVLLVSILLGVWLGPKKSREWTYSRASAFRRSFQNSFRKQPLPPPTPVNQQF</sequence>